<keyword evidence="5" id="KW-0251">Elongation factor</keyword>
<gene>
    <name evidence="5" type="primary">tef-1</name>
    <name evidence="5" type="ORF">VP01_1978g1</name>
</gene>
<sequence length="317" mass="34685">MKPNHWCLTPFFHSHLFLSRKVTLTSLSSDKAAISKSKPLRSLKMKLPSSEPMCECEHGIEISLGKCKTPKYYITVIDAPRHCAFIKNMIIGTSLANYDILIIAMETGEFKAAFTLGVQLFSVAINKMDTTKLGKILGLSHSSPVVNGMVTICRRCLPTWAGSRDGPRRLRPLTLHDTINTIDPPVYPTNKPLALPLQNMNSIGVIGAVPVGCFETGTINFTDAVVILPSATLTKLQEIVHLEESRKTWSGTTSKALEKTSEEQPDSAAALMHESKKGKKKGCRGPYCPSGKHNPEATSHDAEHCWQLHPEQPSGSG</sequence>
<dbReference type="GO" id="GO:0003746">
    <property type="term" value="F:translation elongation factor activity"/>
    <property type="evidence" value="ECO:0007669"/>
    <property type="project" value="UniProtKB-KW"/>
</dbReference>
<accession>A0A0L6VBW0</accession>
<dbReference type="GO" id="GO:0005525">
    <property type="term" value="F:GTP binding"/>
    <property type="evidence" value="ECO:0007669"/>
    <property type="project" value="UniProtKB-KW"/>
</dbReference>
<evidence type="ECO:0000256" key="2">
    <source>
        <dbReference type="ARBA" id="ARBA00023134"/>
    </source>
</evidence>
<organism evidence="5 6">
    <name type="scientific">Puccinia sorghi</name>
    <dbReference type="NCBI Taxonomy" id="27349"/>
    <lineage>
        <taxon>Eukaryota</taxon>
        <taxon>Fungi</taxon>
        <taxon>Dikarya</taxon>
        <taxon>Basidiomycota</taxon>
        <taxon>Pucciniomycotina</taxon>
        <taxon>Pucciniomycetes</taxon>
        <taxon>Pucciniales</taxon>
        <taxon>Pucciniaceae</taxon>
        <taxon>Puccinia</taxon>
    </lineage>
</organism>
<proteinExistence type="predicted"/>
<keyword evidence="5" id="KW-0648">Protein biosynthesis</keyword>
<evidence type="ECO:0000256" key="1">
    <source>
        <dbReference type="ARBA" id="ARBA00022741"/>
    </source>
</evidence>
<dbReference type="VEuPathDB" id="FungiDB:VP01_1978g1"/>
<feature type="compositionally biased region" description="Basic and acidic residues" evidence="3">
    <location>
        <begin position="293"/>
        <end position="306"/>
    </location>
</feature>
<keyword evidence="2" id="KW-0342">GTP-binding</keyword>
<dbReference type="InterPro" id="IPR027417">
    <property type="entry name" value="P-loop_NTPase"/>
</dbReference>
<name>A0A0L6VBW0_9BASI</name>
<comment type="caution">
    <text evidence="5">The sequence shown here is derived from an EMBL/GenBank/DDBJ whole genome shotgun (WGS) entry which is preliminary data.</text>
</comment>
<feature type="domain" description="Tr-type G" evidence="4">
    <location>
        <begin position="59"/>
        <end position="131"/>
    </location>
</feature>
<dbReference type="SUPFAM" id="SSF52540">
    <property type="entry name" value="P-loop containing nucleoside triphosphate hydrolases"/>
    <property type="match status" value="1"/>
</dbReference>
<dbReference type="AlphaFoldDB" id="A0A0L6VBW0"/>
<dbReference type="Gene3D" id="2.40.30.10">
    <property type="entry name" value="Translation factors"/>
    <property type="match status" value="1"/>
</dbReference>
<dbReference type="InterPro" id="IPR009000">
    <property type="entry name" value="Transl_B-barrel_sf"/>
</dbReference>
<keyword evidence="6" id="KW-1185">Reference proteome</keyword>
<dbReference type="Gene3D" id="3.40.50.300">
    <property type="entry name" value="P-loop containing nucleotide triphosphate hydrolases"/>
    <property type="match status" value="1"/>
</dbReference>
<evidence type="ECO:0000313" key="5">
    <source>
        <dbReference type="EMBL" id="KNZ58199.1"/>
    </source>
</evidence>
<dbReference type="EMBL" id="LAVV01006812">
    <property type="protein sequence ID" value="KNZ58199.1"/>
    <property type="molecule type" value="Genomic_DNA"/>
</dbReference>
<dbReference type="InterPro" id="IPR000795">
    <property type="entry name" value="T_Tr_GTP-bd_dom"/>
</dbReference>
<dbReference type="GO" id="GO:0003924">
    <property type="term" value="F:GTPase activity"/>
    <property type="evidence" value="ECO:0007669"/>
    <property type="project" value="InterPro"/>
</dbReference>
<dbReference type="OrthoDB" id="2518751at2759"/>
<evidence type="ECO:0000259" key="4">
    <source>
        <dbReference type="Pfam" id="PF00009"/>
    </source>
</evidence>
<evidence type="ECO:0000313" key="6">
    <source>
        <dbReference type="Proteomes" id="UP000037035"/>
    </source>
</evidence>
<dbReference type="Pfam" id="PF00009">
    <property type="entry name" value="GTP_EFTU"/>
    <property type="match status" value="1"/>
</dbReference>
<evidence type="ECO:0000256" key="3">
    <source>
        <dbReference type="SAM" id="MobiDB-lite"/>
    </source>
</evidence>
<dbReference type="STRING" id="27349.A0A0L6VBW0"/>
<dbReference type="PANTHER" id="PTHR23115">
    <property type="entry name" value="TRANSLATION FACTOR"/>
    <property type="match status" value="1"/>
</dbReference>
<dbReference type="SUPFAM" id="SSF50447">
    <property type="entry name" value="Translation proteins"/>
    <property type="match status" value="1"/>
</dbReference>
<dbReference type="InterPro" id="IPR050100">
    <property type="entry name" value="TRAFAC_GTPase_members"/>
</dbReference>
<keyword evidence="1" id="KW-0547">Nucleotide-binding</keyword>
<protein>
    <submittedName>
        <fullName evidence="5">Elongation factor 1 alpha</fullName>
    </submittedName>
</protein>
<reference evidence="5 6" key="1">
    <citation type="submission" date="2015-08" db="EMBL/GenBank/DDBJ databases">
        <title>Next Generation Sequencing and Analysis of the Genome of Puccinia sorghi L Schw, the Causal Agent of Maize Common Rust.</title>
        <authorList>
            <person name="Rochi L."/>
            <person name="Burguener G."/>
            <person name="Darino M."/>
            <person name="Turjanski A."/>
            <person name="Kreff E."/>
            <person name="Dieguez M.J."/>
            <person name="Sacco F."/>
        </authorList>
    </citation>
    <scope>NUCLEOTIDE SEQUENCE [LARGE SCALE GENOMIC DNA]</scope>
    <source>
        <strain evidence="5 6">RO10H11247</strain>
    </source>
</reference>
<dbReference type="Proteomes" id="UP000037035">
    <property type="component" value="Unassembled WGS sequence"/>
</dbReference>
<feature type="region of interest" description="Disordered" evidence="3">
    <location>
        <begin position="247"/>
        <end position="317"/>
    </location>
</feature>